<dbReference type="Gene3D" id="2.30.110.10">
    <property type="entry name" value="Electron Transport, Fmn-binding Protein, Chain A"/>
    <property type="match status" value="1"/>
</dbReference>
<dbReference type="AlphaFoldDB" id="K0BAC0"/>
<feature type="domain" description="Pyridoxamine 5'-phosphate oxidase N-terminal" evidence="2">
    <location>
        <begin position="5"/>
        <end position="131"/>
    </location>
</feature>
<protein>
    <submittedName>
        <fullName evidence="3">Pyridoxamine 5'-phosphate oxidase-like FMN-binding protein</fullName>
    </submittedName>
</protein>
<dbReference type="GO" id="GO:0005829">
    <property type="term" value="C:cytosol"/>
    <property type="evidence" value="ECO:0007669"/>
    <property type="project" value="TreeGrafter"/>
</dbReference>
<sequence>MNKRDEFLTEQKVLRLATVGKNKTPHISPVWYRYSGKKFYIGTNTSRQKVKNLKRNNRVSFCVDVGISAPNIYGVMGQGNANLILENSKVKTIAKKILLRYFKTLQNKSAKELLDDTDCIIEIVPDKVTVWNY</sequence>
<dbReference type="PANTHER" id="PTHR35176:SF6">
    <property type="entry name" value="HEME OXYGENASE HI_0854-RELATED"/>
    <property type="match status" value="1"/>
</dbReference>
<organism evidence="3 4">
    <name type="scientific">Candidatus Nitrosopumilus sediminis</name>
    <dbReference type="NCBI Taxonomy" id="1229909"/>
    <lineage>
        <taxon>Archaea</taxon>
        <taxon>Nitrososphaerota</taxon>
        <taxon>Nitrososphaeria</taxon>
        <taxon>Nitrosopumilales</taxon>
        <taxon>Nitrosopumilaceae</taxon>
        <taxon>Nitrosopumilus</taxon>
    </lineage>
</organism>
<evidence type="ECO:0000313" key="4">
    <source>
        <dbReference type="Proteomes" id="UP000006100"/>
    </source>
</evidence>
<dbReference type="InterPro" id="IPR011576">
    <property type="entry name" value="Pyridox_Oxase_N"/>
</dbReference>
<reference evidence="3 4" key="1">
    <citation type="journal article" date="2012" name="J. Bacteriol.">
        <title>Draft Genome Sequence of an Ammonia-Oxidizing Archaeon, "Candidatus Nitrosopumilus sediminis" AR2, from Svalbard in the Arctic Circle.</title>
        <authorList>
            <person name="Park S.J."/>
            <person name="Kim J.G."/>
            <person name="Jung M.Y."/>
            <person name="Kim S.J."/>
            <person name="Cha I.T."/>
            <person name="Ghai R."/>
            <person name="Martin-Cuadrado A.B."/>
            <person name="Rodriguez-Valera F."/>
            <person name="Rhee S.K."/>
        </authorList>
    </citation>
    <scope>NUCLEOTIDE SEQUENCE [LARGE SCALE GENOMIC DNA]</scope>
    <source>
        <strain evidence="3 4">AR2</strain>
    </source>
</reference>
<dbReference type="HOGENOM" id="CLU_123922_5_1_2"/>
<gene>
    <name evidence="3" type="ORF">NSED_00365</name>
</gene>
<dbReference type="eggNOG" id="arCOG00516">
    <property type="taxonomic scope" value="Archaea"/>
</dbReference>
<dbReference type="KEGG" id="nir:NSED_00365"/>
<dbReference type="PATRIC" id="fig|1229909.8.peg.74"/>
<evidence type="ECO:0000256" key="1">
    <source>
        <dbReference type="ARBA" id="ARBA00023002"/>
    </source>
</evidence>
<dbReference type="EMBL" id="CP003843">
    <property type="protein sequence ID" value="AFS81885.1"/>
    <property type="molecule type" value="Genomic_DNA"/>
</dbReference>
<proteinExistence type="predicted"/>
<dbReference type="GO" id="GO:0070967">
    <property type="term" value="F:coenzyme F420 binding"/>
    <property type="evidence" value="ECO:0007669"/>
    <property type="project" value="TreeGrafter"/>
</dbReference>
<dbReference type="Proteomes" id="UP000006100">
    <property type="component" value="Chromosome"/>
</dbReference>
<dbReference type="PANTHER" id="PTHR35176">
    <property type="entry name" value="HEME OXYGENASE HI_0854-RELATED"/>
    <property type="match status" value="1"/>
</dbReference>
<keyword evidence="1" id="KW-0560">Oxidoreductase</keyword>
<dbReference type="RefSeq" id="WP_014964257.1">
    <property type="nucleotide sequence ID" value="NC_018656.1"/>
</dbReference>
<dbReference type="Pfam" id="PF01243">
    <property type="entry name" value="PNPOx_N"/>
    <property type="match status" value="1"/>
</dbReference>
<dbReference type="InterPro" id="IPR012349">
    <property type="entry name" value="Split_barrel_FMN-bd"/>
</dbReference>
<dbReference type="InterPro" id="IPR052019">
    <property type="entry name" value="F420H2_bilvrd_red/Heme_oxyg"/>
</dbReference>
<accession>K0BAC0</accession>
<dbReference type="OrthoDB" id="139492at2157"/>
<evidence type="ECO:0000259" key="2">
    <source>
        <dbReference type="Pfam" id="PF01243"/>
    </source>
</evidence>
<evidence type="ECO:0000313" key="3">
    <source>
        <dbReference type="EMBL" id="AFS81885.1"/>
    </source>
</evidence>
<dbReference type="STRING" id="1229909.NSED_00365"/>
<dbReference type="GO" id="GO:0016627">
    <property type="term" value="F:oxidoreductase activity, acting on the CH-CH group of donors"/>
    <property type="evidence" value="ECO:0007669"/>
    <property type="project" value="TreeGrafter"/>
</dbReference>
<dbReference type="SUPFAM" id="SSF50475">
    <property type="entry name" value="FMN-binding split barrel"/>
    <property type="match status" value="1"/>
</dbReference>
<dbReference type="GeneID" id="13697942"/>
<name>K0BAC0_9ARCH</name>
<keyword evidence="4" id="KW-1185">Reference proteome</keyword>